<dbReference type="Pfam" id="PF26253">
    <property type="entry name" value="RdRP_head"/>
    <property type="match status" value="1"/>
</dbReference>
<evidence type="ECO:0000313" key="15">
    <source>
        <dbReference type="Proteomes" id="UP000245207"/>
    </source>
</evidence>
<comment type="caution">
    <text evidence="14">The sequence shown here is derived from an EMBL/GenBank/DDBJ whole genome shotgun (WGS) entry which is preliminary data.</text>
</comment>
<reference evidence="14 15" key="1">
    <citation type="journal article" date="2018" name="Mol. Plant">
        <title>The genome of Artemisia annua provides insight into the evolution of Asteraceae family and artemisinin biosynthesis.</title>
        <authorList>
            <person name="Shen Q."/>
            <person name="Zhang L."/>
            <person name="Liao Z."/>
            <person name="Wang S."/>
            <person name="Yan T."/>
            <person name="Shi P."/>
            <person name="Liu M."/>
            <person name="Fu X."/>
            <person name="Pan Q."/>
            <person name="Wang Y."/>
            <person name="Lv Z."/>
            <person name="Lu X."/>
            <person name="Zhang F."/>
            <person name="Jiang W."/>
            <person name="Ma Y."/>
            <person name="Chen M."/>
            <person name="Hao X."/>
            <person name="Li L."/>
            <person name="Tang Y."/>
            <person name="Lv G."/>
            <person name="Zhou Y."/>
            <person name="Sun X."/>
            <person name="Brodelius P.E."/>
            <person name="Rose J.K.C."/>
            <person name="Tang K."/>
        </authorList>
    </citation>
    <scope>NUCLEOTIDE SEQUENCE [LARGE SCALE GENOMIC DNA]</scope>
    <source>
        <strain evidence="15">cv. Huhao1</strain>
        <tissue evidence="14">Leaf</tissue>
    </source>
</reference>
<evidence type="ECO:0000259" key="12">
    <source>
        <dbReference type="Pfam" id="PF26252"/>
    </source>
</evidence>
<dbReference type="InterPro" id="IPR057596">
    <property type="entry name" value="RDRP_core"/>
</dbReference>
<keyword evidence="15" id="KW-1185">Reference proteome</keyword>
<protein>
    <recommendedName>
        <fullName evidence="9">RNA-dependent RNA polymerase</fullName>
        <ecNumber evidence="9">2.7.7.48</ecNumber>
    </recommendedName>
</protein>
<evidence type="ECO:0000256" key="3">
    <source>
        <dbReference type="ARBA" id="ARBA00022679"/>
    </source>
</evidence>
<keyword evidence="3 9" id="KW-0808">Transferase</keyword>
<comment type="similarity">
    <text evidence="1 9">Belongs to the RdRP family.</text>
</comment>
<evidence type="ECO:0000256" key="7">
    <source>
        <dbReference type="ARBA" id="ARBA00048744"/>
    </source>
</evidence>
<comment type="function">
    <text evidence="8 9">Probably involved in the RNA silencing pathway and required for the generation of small interfering RNAs (siRNAs).</text>
</comment>
<dbReference type="Proteomes" id="UP000245207">
    <property type="component" value="Unassembled WGS sequence"/>
</dbReference>
<evidence type="ECO:0000256" key="5">
    <source>
        <dbReference type="ARBA" id="ARBA00022884"/>
    </source>
</evidence>
<feature type="domain" description="RDRP3-5 N-terminal" evidence="11">
    <location>
        <begin position="6"/>
        <end position="70"/>
    </location>
</feature>
<evidence type="ECO:0000256" key="4">
    <source>
        <dbReference type="ARBA" id="ARBA00022695"/>
    </source>
</evidence>
<dbReference type="GO" id="GO:0003968">
    <property type="term" value="F:RNA-directed RNA polymerase activity"/>
    <property type="evidence" value="ECO:0007669"/>
    <property type="project" value="UniProtKB-KW"/>
</dbReference>
<dbReference type="Pfam" id="PF05183">
    <property type="entry name" value="RdRP"/>
    <property type="match status" value="1"/>
</dbReference>
<evidence type="ECO:0000256" key="8">
    <source>
        <dbReference type="ARBA" id="ARBA00093763"/>
    </source>
</evidence>
<dbReference type="Pfam" id="PF26249">
    <property type="entry name" value="4HB_RdRP3_N"/>
    <property type="match status" value="1"/>
</dbReference>
<dbReference type="InterPro" id="IPR058697">
    <property type="entry name" value="RDRP3-5_N"/>
</dbReference>
<accession>A0A2U1QBP6</accession>
<proteinExistence type="inferred from homology"/>
<dbReference type="Pfam" id="PF26252">
    <property type="entry name" value="RdRP_helical"/>
    <property type="match status" value="1"/>
</dbReference>
<dbReference type="AlphaFoldDB" id="A0A2U1QBP6"/>
<comment type="catalytic activity">
    <reaction evidence="7 9">
        <text>RNA(n) + a ribonucleoside 5'-triphosphate = RNA(n+1) + diphosphate</text>
        <dbReference type="Rhea" id="RHEA:21248"/>
        <dbReference type="Rhea" id="RHEA-COMP:14527"/>
        <dbReference type="Rhea" id="RHEA-COMP:17342"/>
        <dbReference type="ChEBI" id="CHEBI:33019"/>
        <dbReference type="ChEBI" id="CHEBI:61557"/>
        <dbReference type="ChEBI" id="CHEBI:140395"/>
        <dbReference type="EC" id="2.7.7.48"/>
    </reaction>
</comment>
<dbReference type="EMBL" id="PKPP01000241">
    <property type="protein sequence ID" value="PWA95430.1"/>
    <property type="molecule type" value="Genomic_DNA"/>
</dbReference>
<evidence type="ECO:0000259" key="11">
    <source>
        <dbReference type="Pfam" id="PF26249"/>
    </source>
</evidence>
<dbReference type="InterPro" id="IPR058752">
    <property type="entry name" value="RDRP_C_head"/>
</dbReference>
<dbReference type="OrthoDB" id="6513042at2759"/>
<dbReference type="STRING" id="35608.A0A2U1QBP6"/>
<dbReference type="InterPro" id="IPR058751">
    <property type="entry name" value="RDRP_helical"/>
</dbReference>
<evidence type="ECO:0000256" key="1">
    <source>
        <dbReference type="ARBA" id="ARBA00005762"/>
    </source>
</evidence>
<dbReference type="GO" id="GO:0030422">
    <property type="term" value="P:siRNA processing"/>
    <property type="evidence" value="ECO:0007669"/>
    <property type="project" value="TreeGrafter"/>
</dbReference>
<feature type="domain" description="RDRP core" evidence="10">
    <location>
        <begin position="362"/>
        <end position="1007"/>
    </location>
</feature>
<dbReference type="PANTHER" id="PTHR23079:SF42">
    <property type="entry name" value="RNA-DEPENDENT RNA POLYMERASE"/>
    <property type="match status" value="1"/>
</dbReference>
<dbReference type="EC" id="2.7.7.48" evidence="9"/>
<dbReference type="InterPro" id="IPR007855">
    <property type="entry name" value="RDRP"/>
</dbReference>
<organism evidence="14 15">
    <name type="scientific">Artemisia annua</name>
    <name type="common">Sweet wormwood</name>
    <dbReference type="NCBI Taxonomy" id="35608"/>
    <lineage>
        <taxon>Eukaryota</taxon>
        <taxon>Viridiplantae</taxon>
        <taxon>Streptophyta</taxon>
        <taxon>Embryophyta</taxon>
        <taxon>Tracheophyta</taxon>
        <taxon>Spermatophyta</taxon>
        <taxon>Magnoliopsida</taxon>
        <taxon>eudicotyledons</taxon>
        <taxon>Gunneridae</taxon>
        <taxon>Pentapetalae</taxon>
        <taxon>asterids</taxon>
        <taxon>campanulids</taxon>
        <taxon>Asterales</taxon>
        <taxon>Asteraceae</taxon>
        <taxon>Asteroideae</taxon>
        <taxon>Anthemideae</taxon>
        <taxon>Artemisiinae</taxon>
        <taxon>Artemisia</taxon>
    </lineage>
</organism>
<keyword evidence="5 9" id="KW-0694">RNA-binding</keyword>
<evidence type="ECO:0000256" key="6">
    <source>
        <dbReference type="ARBA" id="ARBA00023158"/>
    </source>
</evidence>
<feature type="domain" description="RDRP helical" evidence="12">
    <location>
        <begin position="278"/>
        <end position="344"/>
    </location>
</feature>
<evidence type="ECO:0000256" key="9">
    <source>
        <dbReference type="RuleBase" id="RU363098"/>
    </source>
</evidence>
<name>A0A2U1QBP6_ARTAN</name>
<evidence type="ECO:0000256" key="2">
    <source>
        <dbReference type="ARBA" id="ARBA00022484"/>
    </source>
</evidence>
<dbReference type="GO" id="GO:0003723">
    <property type="term" value="F:RNA binding"/>
    <property type="evidence" value="ECO:0007669"/>
    <property type="project" value="UniProtKB-KW"/>
</dbReference>
<dbReference type="GO" id="GO:0031380">
    <property type="term" value="C:nuclear RNA-directed RNA polymerase complex"/>
    <property type="evidence" value="ECO:0007669"/>
    <property type="project" value="TreeGrafter"/>
</dbReference>
<feature type="domain" description="RDRP C-terminal head" evidence="13">
    <location>
        <begin position="1056"/>
        <end position="1136"/>
    </location>
</feature>
<keyword evidence="4 9" id="KW-0548">Nucleotidyltransferase</keyword>
<gene>
    <name evidence="14" type="ORF">CTI12_AA050270</name>
</gene>
<keyword evidence="6 9" id="KW-0943">RNA-mediated gene silencing</keyword>
<sequence>MEVVNLHPSVEALITKICTQKNVEPPDISARRLLSTIAEESAIEILNKISLSSNIRNFSRYIFFMVNKQNSSQSNGVLSQKRPGSPLSGVTSQKYACYESPNSKQLVLSPCSPYNCKTIPEYYPCQKQVSFVNPPKTFTPVSCVPKRLTFSSVCGADDAHNNSNISQQPIATQNVSYRFVGVGQTQHTLSPCSTSKRASPTYVSEFPFATQNGSQVPQQHTLLPSQSFGGATLGNVDVGCGAMVPNRVDNATRVNPMTQNQSDIASSLPISYQSLLLAELEFRKMFLVYSYVGRRKLEDIVSVQDAIDIKSMKTETMFDFEAKIWAKYGRANCKPSDRVMRLDWDSGKSHLYHCYVSIDGTYRFKGPFLNTRRTHLQRVLGDENVLIVQFTDVPDYDMKFNQRSAAKQTISGGITMGVRHYSLWAFKDGRGDSKKPKAFDKKKSRSSWAVKCYYVRHKSPAQWLEKDYILFNKTMHEARCLFMHVHTTPSIAKYMSRCSLALSNTIQLRFDLATVDVQRIEDIPCRDENGNNVCDKDGEPLIHTDGTGFISEDLAILCAKHFIEGNGSEDDSYEFVDLLKLEEESLGMEGDPPLLVQCRIFKDGYAVKGTLLVNKKLRPRTIQVRPSMIKVERDPTLSGSISVSSLEICSISRKPRKASLSKNLIALLTVGGVPKEYFMELLNKALQEAQKVSSSMRAAIRLALNYAQMDDNATSAAMIGSGIPLDEPYLQSRMSIFKNEERKKLRSGKIPIDDSFYLYGTADPTGTLESDEVCVILENGQLSGNVLVYRNPGVHFGDVHILKAKYVKSLEEEFVGNAKYGIFFSTKGRRSVGSEIANGDFDGDRYFVSHNNKLLHYFKASKPWERTYFTPSAPSKKPRDLSHDELEEELVDQLFATRNQTMVAGISGDSWLTFADQHIVLGKDDAEKPRLEEKMVKLTDLYYDALDAGKSGKTFCQQTTLTSSLLFWEQVEISKCLLPQKYPHFMEKNPDKSYHSSSVLGLIYDTVKGYQSDNASIKDVWKLPCFDVEIPAATMNLWKDRYKSYKWDMVDALESGDESKNNSADIVIEKYKKMLYEAEDFAKSTRRINDIYNEALAIYHICYDTANSYTIPDIGKCRFAWRVAGEALCSFYASKAPERSIPFKLSVLSMLF</sequence>
<evidence type="ECO:0000313" key="14">
    <source>
        <dbReference type="EMBL" id="PWA95430.1"/>
    </source>
</evidence>
<dbReference type="PANTHER" id="PTHR23079">
    <property type="entry name" value="RNA-DEPENDENT RNA POLYMERASE"/>
    <property type="match status" value="1"/>
</dbReference>
<keyword evidence="2 9" id="KW-0696">RNA-directed RNA polymerase</keyword>
<evidence type="ECO:0000259" key="13">
    <source>
        <dbReference type="Pfam" id="PF26253"/>
    </source>
</evidence>
<evidence type="ECO:0000259" key="10">
    <source>
        <dbReference type="Pfam" id="PF05183"/>
    </source>
</evidence>